<accession>A0A1Q9EX88</accession>
<gene>
    <name evidence="1" type="ORF">AK812_SmicGene4122</name>
</gene>
<evidence type="ECO:0000313" key="1">
    <source>
        <dbReference type="EMBL" id="OLQ12019.1"/>
    </source>
</evidence>
<dbReference type="InterPro" id="IPR027443">
    <property type="entry name" value="IPNS-like_sf"/>
</dbReference>
<dbReference type="SUPFAM" id="SSF51197">
    <property type="entry name" value="Clavaminate synthase-like"/>
    <property type="match status" value="1"/>
</dbReference>
<keyword evidence="2" id="KW-1185">Reference proteome</keyword>
<evidence type="ECO:0000313" key="2">
    <source>
        <dbReference type="Proteomes" id="UP000186817"/>
    </source>
</evidence>
<dbReference type="EMBL" id="LSRX01000050">
    <property type="protein sequence ID" value="OLQ12019.1"/>
    <property type="molecule type" value="Genomic_DNA"/>
</dbReference>
<organism evidence="1 2">
    <name type="scientific">Symbiodinium microadriaticum</name>
    <name type="common">Dinoflagellate</name>
    <name type="synonym">Zooxanthella microadriatica</name>
    <dbReference type="NCBI Taxonomy" id="2951"/>
    <lineage>
        <taxon>Eukaryota</taxon>
        <taxon>Sar</taxon>
        <taxon>Alveolata</taxon>
        <taxon>Dinophyceae</taxon>
        <taxon>Suessiales</taxon>
        <taxon>Symbiodiniaceae</taxon>
        <taxon>Symbiodinium</taxon>
    </lineage>
</organism>
<dbReference type="PANTHER" id="PTHR48420">
    <property type="entry name" value="NON-HAEM DIOXYGENASE N-TERMINAL DOMAIN-CONTAINING PROTEIN"/>
    <property type="match status" value="1"/>
</dbReference>
<dbReference type="Proteomes" id="UP000186817">
    <property type="component" value="Unassembled WGS sequence"/>
</dbReference>
<dbReference type="AlphaFoldDB" id="A0A1Q9EX88"/>
<protein>
    <recommendedName>
        <fullName evidence="3">Isopenicillin N synthase-like Fe(2+) 2OG dioxygenase domain-containing protein</fullName>
    </recommendedName>
</protein>
<sequence>MVNARASYEASDSPLRYYDIQDCIFQMVLWLREGAALSVASMALINYAMLHLLDQSHKWRILSGFKVDLCEIQARDRSVLRVALPSDCLGFQIGEAAQIISGGVLVATPHQVRSHQRSPGDKAICRETFALFIEPQWDAPIGPPKGVGYDAVLEEEEQELIPPLSKRLKRTPPDVSPVVFGEYLGSSFEEYYKHNN</sequence>
<proteinExistence type="predicted"/>
<dbReference type="PANTHER" id="PTHR48420:SF1">
    <property type="entry name" value="NON-HAEM DIOXYGENASE N-TERMINAL DOMAIN-CONTAINING PROTEIN"/>
    <property type="match status" value="1"/>
</dbReference>
<comment type="caution">
    <text evidence="1">The sequence shown here is derived from an EMBL/GenBank/DDBJ whole genome shotgun (WGS) entry which is preliminary data.</text>
</comment>
<evidence type="ECO:0008006" key="3">
    <source>
        <dbReference type="Google" id="ProtNLM"/>
    </source>
</evidence>
<name>A0A1Q9EX88_SYMMI</name>
<dbReference type="OrthoDB" id="407774at2759"/>
<dbReference type="Gene3D" id="2.60.120.330">
    <property type="entry name" value="B-lactam Antibiotic, Isopenicillin N Synthase, Chain"/>
    <property type="match status" value="1"/>
</dbReference>
<reference evidence="1 2" key="1">
    <citation type="submission" date="2016-02" db="EMBL/GenBank/DDBJ databases">
        <title>Genome analysis of coral dinoflagellate symbionts highlights evolutionary adaptations to a symbiotic lifestyle.</title>
        <authorList>
            <person name="Aranda M."/>
            <person name="Li Y."/>
            <person name="Liew Y.J."/>
            <person name="Baumgarten S."/>
            <person name="Simakov O."/>
            <person name="Wilson M."/>
            <person name="Piel J."/>
            <person name="Ashoor H."/>
            <person name="Bougouffa S."/>
            <person name="Bajic V.B."/>
            <person name="Ryu T."/>
            <person name="Ravasi T."/>
            <person name="Bayer T."/>
            <person name="Micklem G."/>
            <person name="Kim H."/>
            <person name="Bhak J."/>
            <person name="Lajeunesse T.C."/>
            <person name="Voolstra C.R."/>
        </authorList>
    </citation>
    <scope>NUCLEOTIDE SEQUENCE [LARGE SCALE GENOMIC DNA]</scope>
    <source>
        <strain evidence="1 2">CCMP2467</strain>
    </source>
</reference>